<organism evidence="2 3">
    <name type="scientific">Thyridium curvatum</name>
    <dbReference type="NCBI Taxonomy" id="1093900"/>
    <lineage>
        <taxon>Eukaryota</taxon>
        <taxon>Fungi</taxon>
        <taxon>Dikarya</taxon>
        <taxon>Ascomycota</taxon>
        <taxon>Pezizomycotina</taxon>
        <taxon>Sordariomycetes</taxon>
        <taxon>Sordariomycetidae</taxon>
        <taxon>Thyridiales</taxon>
        <taxon>Thyridiaceae</taxon>
        <taxon>Thyridium</taxon>
    </lineage>
</organism>
<dbReference type="InterPro" id="IPR001155">
    <property type="entry name" value="OxRdtase_FMN_N"/>
</dbReference>
<dbReference type="GO" id="GO:0050661">
    <property type="term" value="F:NADP binding"/>
    <property type="evidence" value="ECO:0007669"/>
    <property type="project" value="InterPro"/>
</dbReference>
<dbReference type="Gene3D" id="3.20.20.70">
    <property type="entry name" value="Aldolase class I"/>
    <property type="match status" value="1"/>
</dbReference>
<protein>
    <recommendedName>
        <fullName evidence="1">NADH:flavin oxidoreductase/NADH oxidase N-terminal domain-containing protein</fullName>
    </recommendedName>
</protein>
<evidence type="ECO:0000259" key="1">
    <source>
        <dbReference type="Pfam" id="PF00724"/>
    </source>
</evidence>
<reference evidence="2 3" key="1">
    <citation type="submission" date="2019-06" db="EMBL/GenBank/DDBJ databases">
        <title>Draft genome sequence of the filamentous fungus Phialemoniopsis curvata isolated from diesel fuel.</title>
        <authorList>
            <person name="Varaljay V.A."/>
            <person name="Lyon W.J."/>
            <person name="Crouch A.L."/>
            <person name="Drake C.E."/>
            <person name="Hollomon J.M."/>
            <person name="Nadeau L.J."/>
            <person name="Nunn H.S."/>
            <person name="Stevenson B.S."/>
            <person name="Bojanowski C.L."/>
            <person name="Crookes-Goodson W.J."/>
        </authorList>
    </citation>
    <scope>NUCLEOTIDE SEQUENCE [LARGE SCALE GENOMIC DNA]</scope>
    <source>
        <strain evidence="2 3">D216</strain>
    </source>
</reference>
<dbReference type="PANTHER" id="PTHR43303:SF2">
    <property type="entry name" value="INDOLEAMINE 2,3-DIOXYGENASE PYRROLE 2,3-DIOXYGENASE (AFU_ORTHOLOGUE AFUA_5G01450"/>
    <property type="match status" value="1"/>
</dbReference>
<dbReference type="InterPro" id="IPR013785">
    <property type="entry name" value="Aldolase_TIM"/>
</dbReference>
<dbReference type="Pfam" id="PF00724">
    <property type="entry name" value="Oxidored_FMN"/>
    <property type="match status" value="1"/>
</dbReference>
<dbReference type="Proteomes" id="UP000319257">
    <property type="component" value="Unassembled WGS sequence"/>
</dbReference>
<dbReference type="RefSeq" id="XP_030988703.1">
    <property type="nucleotide sequence ID" value="XM_031133747.1"/>
</dbReference>
<dbReference type="GeneID" id="41978507"/>
<dbReference type="SUPFAM" id="SSF51395">
    <property type="entry name" value="FMN-linked oxidoreductases"/>
    <property type="match status" value="1"/>
</dbReference>
<evidence type="ECO:0000313" key="2">
    <source>
        <dbReference type="EMBL" id="TPX06992.1"/>
    </source>
</evidence>
<evidence type="ECO:0000313" key="3">
    <source>
        <dbReference type="Proteomes" id="UP000319257"/>
    </source>
</evidence>
<name>A0A507AEU9_9PEZI</name>
<dbReference type="GO" id="GO:0010181">
    <property type="term" value="F:FMN binding"/>
    <property type="evidence" value="ECO:0007669"/>
    <property type="project" value="InterPro"/>
</dbReference>
<dbReference type="AlphaFoldDB" id="A0A507AEU9"/>
<dbReference type="STRING" id="1093900.A0A507AEU9"/>
<accession>A0A507AEU9</accession>
<dbReference type="InParanoid" id="A0A507AEU9"/>
<dbReference type="EMBL" id="SKBQ01000097">
    <property type="protein sequence ID" value="TPX06992.1"/>
    <property type="molecule type" value="Genomic_DNA"/>
</dbReference>
<feature type="domain" description="NADH:flavin oxidoreductase/NADH oxidase N-terminal" evidence="1">
    <location>
        <begin position="41"/>
        <end position="368"/>
    </location>
</feature>
<comment type="caution">
    <text evidence="2">The sequence shown here is derived from an EMBL/GenBank/DDBJ whole genome shotgun (WGS) entry which is preliminary data.</text>
</comment>
<dbReference type="OrthoDB" id="72788at2759"/>
<dbReference type="PANTHER" id="PTHR43303">
    <property type="entry name" value="NADPH DEHYDROGENASE C23G7.10C-RELATED"/>
    <property type="match status" value="1"/>
</dbReference>
<sequence length="436" mass="47949">MTVDNKKRVTPGAPGVPFYTPIQEPPVGTAIASQETEVPTLFKPLTIRGVTIQNRFAVSPMCMYSADDGHLTDFHLVHLGAFALRGVALTIIEATAVAPNGRISPADSGLWQDSQIAPLRRVVDFIHSQGQKAGIQIAHAGRKASTVPLWQAKVEAKQLATEDVGGWPDNCVAPSAIPWDKEGWPMPKEMTIAQIEEVVQGFADAAKRAVVAGIDVIEIHGAHGYLISEFLSPISNRRTDKYGGSFENRTRLLFQVVDAIRAAIPESMPLFLRISATEWMEWSGQESWTLEDSIRLAKLLPEHGVDLLDVSSGGNNAQQKLDIHPYYQVSLAGKVREAVEAEGKKLLIGAVGMISNAEMARSIVQEGHKLNEEAAKNGTVEIEEEHGQKTQADLVLVARHLLREPEFVLKTARQLNVKVSWPKQYERGEWPRSFKI</sequence>
<proteinExistence type="predicted"/>
<dbReference type="InterPro" id="IPR044152">
    <property type="entry name" value="YqjM-like"/>
</dbReference>
<dbReference type="GO" id="GO:0003959">
    <property type="term" value="F:NADPH dehydrogenase activity"/>
    <property type="evidence" value="ECO:0007669"/>
    <property type="project" value="InterPro"/>
</dbReference>
<keyword evidence="3" id="KW-1185">Reference proteome</keyword>
<dbReference type="CDD" id="cd02932">
    <property type="entry name" value="OYE_YqiM_FMN"/>
    <property type="match status" value="1"/>
</dbReference>
<gene>
    <name evidence="2" type="ORF">E0L32_011060</name>
</gene>